<feature type="signal peptide" evidence="1">
    <location>
        <begin position="1"/>
        <end position="30"/>
    </location>
</feature>
<sequence length="133" mass="15226">MEFALSKFNSSIWVPILFLLLATLYQPSHGVPGFDRRMSLDGSVRRIFGIQRTNQAPNCAEMVSLTQCSQNSNCRWCRSEDLEDICFSKAEAWRLPLQAAWLILARTRKFKSENDGHNIGMNPETDVLVQDKF</sequence>
<feature type="chain" id="PRO_5042129468" evidence="1">
    <location>
        <begin position="31"/>
        <end position="133"/>
    </location>
</feature>
<dbReference type="KEGG" id="qsa:O6P43_012836"/>
<keyword evidence="3" id="KW-1185">Reference proteome</keyword>
<reference evidence="2" key="1">
    <citation type="journal article" date="2023" name="Science">
        <title>Elucidation of the pathway for biosynthesis of saponin adjuvants from the soapbark tree.</title>
        <authorList>
            <person name="Reed J."/>
            <person name="Orme A."/>
            <person name="El-Demerdash A."/>
            <person name="Owen C."/>
            <person name="Martin L.B.B."/>
            <person name="Misra R.C."/>
            <person name="Kikuchi S."/>
            <person name="Rejzek M."/>
            <person name="Martin A.C."/>
            <person name="Harkess A."/>
            <person name="Leebens-Mack J."/>
            <person name="Louveau T."/>
            <person name="Stephenson M.J."/>
            <person name="Osbourn A."/>
        </authorList>
    </citation>
    <scope>NUCLEOTIDE SEQUENCE</scope>
    <source>
        <strain evidence="2">S10</strain>
    </source>
</reference>
<dbReference type="PANTHER" id="PTHR36896">
    <property type="entry name" value="OS01G0729500 PROTEIN"/>
    <property type="match status" value="1"/>
</dbReference>
<dbReference type="AlphaFoldDB" id="A0AAD7M2M4"/>
<name>A0AAD7M2M4_QUISA</name>
<keyword evidence="1" id="KW-0732">Signal</keyword>
<evidence type="ECO:0000313" key="2">
    <source>
        <dbReference type="EMBL" id="KAJ7968784.1"/>
    </source>
</evidence>
<dbReference type="PANTHER" id="PTHR36896:SF2">
    <property type="entry name" value="OS01G0729500 PROTEIN"/>
    <property type="match status" value="1"/>
</dbReference>
<dbReference type="EMBL" id="JARAOO010000005">
    <property type="protein sequence ID" value="KAJ7968784.1"/>
    <property type="molecule type" value="Genomic_DNA"/>
</dbReference>
<evidence type="ECO:0000256" key="1">
    <source>
        <dbReference type="SAM" id="SignalP"/>
    </source>
</evidence>
<accession>A0AAD7M2M4</accession>
<gene>
    <name evidence="2" type="ORF">O6P43_012836</name>
</gene>
<evidence type="ECO:0000313" key="3">
    <source>
        <dbReference type="Proteomes" id="UP001163823"/>
    </source>
</evidence>
<comment type="caution">
    <text evidence="2">The sequence shown here is derived from an EMBL/GenBank/DDBJ whole genome shotgun (WGS) entry which is preliminary data.</text>
</comment>
<protein>
    <submittedName>
        <fullName evidence="2">E3 ubiquitin-protein like</fullName>
    </submittedName>
</protein>
<organism evidence="2 3">
    <name type="scientific">Quillaja saponaria</name>
    <name type="common">Soap bark tree</name>
    <dbReference type="NCBI Taxonomy" id="32244"/>
    <lineage>
        <taxon>Eukaryota</taxon>
        <taxon>Viridiplantae</taxon>
        <taxon>Streptophyta</taxon>
        <taxon>Embryophyta</taxon>
        <taxon>Tracheophyta</taxon>
        <taxon>Spermatophyta</taxon>
        <taxon>Magnoliopsida</taxon>
        <taxon>eudicotyledons</taxon>
        <taxon>Gunneridae</taxon>
        <taxon>Pentapetalae</taxon>
        <taxon>rosids</taxon>
        <taxon>fabids</taxon>
        <taxon>Fabales</taxon>
        <taxon>Quillajaceae</taxon>
        <taxon>Quillaja</taxon>
    </lineage>
</organism>
<dbReference type="Proteomes" id="UP001163823">
    <property type="component" value="Chromosome 5"/>
</dbReference>
<proteinExistence type="predicted"/>